<keyword evidence="9" id="KW-1185">Reference proteome</keyword>
<dbReference type="PANTHER" id="PTHR30068:SF4">
    <property type="entry name" value="URONATE ISOMERASE"/>
    <property type="match status" value="1"/>
</dbReference>
<sequence>MSMRPLTLHDDRLFPVDPDVRAITRRLYKHVAGLPIISPHGHTDPQWFADDAPFANASELLLQPDHYVFRMLYSQGIPLEAIGLKPAGDGGPAVDPREAWRILAANYHLFRGTPSRMWLDWVFAEGFGLDVQLTAETSDLYYDRITEALATPAFRPRALFDRFNIEVITTTESPLDTLAHHQKIAASGWQGRVLTAYRPDPVIDPEFEGFADNLARFSELTGEDAFGYAGYLAAHRKRRAFFAANGATSTDHGHPTALTAGLSRAEAEALFARVTRADVSPQDAELFRAQMLTEMAGMSMDDGLVMQIHPGALRNHNRDVFERFGRDKGADMPTRTDYVHALRPLLARYGNAPALTIILFTLDETVYARELAPLAGHYPALKLGPAWWFHDSPEGMRRFRLSMTETAGFYNTVGFNDDTRAFLSIPARHDVARRIDCGFLATLVAEHRMEEWEAAEVAHDLSYALAKQAYKL</sequence>
<accession>A0ABQ1IZV6</accession>
<evidence type="ECO:0000313" key="8">
    <source>
        <dbReference type="EMBL" id="GGB56480.1"/>
    </source>
</evidence>
<dbReference type="Pfam" id="PF02614">
    <property type="entry name" value="UxaC"/>
    <property type="match status" value="1"/>
</dbReference>
<evidence type="ECO:0000256" key="6">
    <source>
        <dbReference type="ARBA" id="ARBA00023235"/>
    </source>
</evidence>
<evidence type="ECO:0000256" key="7">
    <source>
        <dbReference type="HAMAP-Rule" id="MF_00675"/>
    </source>
</evidence>
<proteinExistence type="inferred from homology"/>
<dbReference type="SUPFAM" id="SSF51556">
    <property type="entry name" value="Metallo-dependent hydrolases"/>
    <property type="match status" value="1"/>
</dbReference>
<reference evidence="9" key="1">
    <citation type="journal article" date="2019" name="Int. J. Syst. Evol. Microbiol.">
        <title>The Global Catalogue of Microorganisms (GCM) 10K type strain sequencing project: providing services to taxonomists for standard genome sequencing and annotation.</title>
        <authorList>
            <consortium name="The Broad Institute Genomics Platform"/>
            <consortium name="The Broad Institute Genome Sequencing Center for Infectious Disease"/>
            <person name="Wu L."/>
            <person name="Ma J."/>
        </authorList>
    </citation>
    <scope>NUCLEOTIDE SEQUENCE [LARGE SCALE GENOMIC DNA]</scope>
    <source>
        <strain evidence="9">CGMCC 1.12851</strain>
    </source>
</reference>
<evidence type="ECO:0000256" key="2">
    <source>
        <dbReference type="ARBA" id="ARBA00004892"/>
    </source>
</evidence>
<dbReference type="Gene3D" id="1.10.2020.10">
    <property type="entry name" value="uronate isomerase, domain 2, chain A"/>
    <property type="match status" value="1"/>
</dbReference>
<dbReference type="PANTHER" id="PTHR30068">
    <property type="entry name" value="URONATE ISOMERASE"/>
    <property type="match status" value="1"/>
</dbReference>
<evidence type="ECO:0000256" key="4">
    <source>
        <dbReference type="ARBA" id="ARBA00012546"/>
    </source>
</evidence>
<keyword evidence="6 7" id="KW-0413">Isomerase</keyword>
<evidence type="ECO:0000313" key="9">
    <source>
        <dbReference type="Proteomes" id="UP000614261"/>
    </source>
</evidence>
<protein>
    <recommendedName>
        <fullName evidence="5 7">Uronate isomerase</fullName>
        <ecNumber evidence="4 7">5.3.1.12</ecNumber>
    </recommendedName>
    <alternativeName>
        <fullName evidence="7">Glucuronate isomerase</fullName>
    </alternativeName>
    <alternativeName>
        <fullName evidence="7">Uronic isomerase</fullName>
    </alternativeName>
</protein>
<name>A0ABQ1IZV6_9SPHN</name>
<organism evidence="8 9">
    <name type="scientific">Blastomonas aquatica</name>
    <dbReference type="NCBI Taxonomy" id="1510276"/>
    <lineage>
        <taxon>Bacteria</taxon>
        <taxon>Pseudomonadati</taxon>
        <taxon>Pseudomonadota</taxon>
        <taxon>Alphaproteobacteria</taxon>
        <taxon>Sphingomonadales</taxon>
        <taxon>Sphingomonadaceae</taxon>
        <taxon>Blastomonas</taxon>
    </lineage>
</organism>
<dbReference type="EMBL" id="BMGD01000002">
    <property type="protein sequence ID" value="GGB56480.1"/>
    <property type="molecule type" value="Genomic_DNA"/>
</dbReference>
<gene>
    <name evidence="7 8" type="primary">uxaC</name>
    <name evidence="8" type="ORF">GCM10010833_09000</name>
</gene>
<comment type="catalytic activity">
    <reaction evidence="1 7">
        <text>D-glucuronate = D-fructuronate</text>
        <dbReference type="Rhea" id="RHEA:13049"/>
        <dbReference type="ChEBI" id="CHEBI:58720"/>
        <dbReference type="ChEBI" id="CHEBI:59863"/>
        <dbReference type="EC" id="5.3.1.12"/>
    </reaction>
</comment>
<evidence type="ECO:0000256" key="1">
    <source>
        <dbReference type="ARBA" id="ARBA00001165"/>
    </source>
</evidence>
<dbReference type="Gene3D" id="3.20.20.140">
    <property type="entry name" value="Metal-dependent hydrolases"/>
    <property type="match status" value="1"/>
</dbReference>
<dbReference type="GO" id="GO:0016853">
    <property type="term" value="F:isomerase activity"/>
    <property type="evidence" value="ECO:0007669"/>
    <property type="project" value="UniProtKB-KW"/>
</dbReference>
<dbReference type="NCBIfam" id="NF002794">
    <property type="entry name" value="PRK02925.1"/>
    <property type="match status" value="1"/>
</dbReference>
<dbReference type="InterPro" id="IPR003766">
    <property type="entry name" value="Uronate_isomerase"/>
</dbReference>
<comment type="catalytic activity">
    <reaction evidence="7">
        <text>aldehydo-D-galacturonate = keto-D-tagaturonate</text>
        <dbReference type="Rhea" id="RHEA:27702"/>
        <dbReference type="ChEBI" id="CHEBI:12952"/>
        <dbReference type="ChEBI" id="CHEBI:17886"/>
    </reaction>
</comment>
<comment type="similarity">
    <text evidence="3 7">Belongs to the metallo-dependent hydrolases superfamily. Uronate isomerase family.</text>
</comment>
<dbReference type="InterPro" id="IPR032466">
    <property type="entry name" value="Metal_Hydrolase"/>
</dbReference>
<dbReference type="HAMAP" id="MF_00675">
    <property type="entry name" value="UxaC"/>
    <property type="match status" value="1"/>
</dbReference>
<evidence type="ECO:0000256" key="3">
    <source>
        <dbReference type="ARBA" id="ARBA00008397"/>
    </source>
</evidence>
<dbReference type="RefSeq" id="WP_188513212.1">
    <property type="nucleotide sequence ID" value="NZ_BMGD01000002.1"/>
</dbReference>
<evidence type="ECO:0000256" key="5">
    <source>
        <dbReference type="ARBA" id="ARBA00020555"/>
    </source>
</evidence>
<dbReference type="EC" id="5.3.1.12" evidence="4 7"/>
<dbReference type="Proteomes" id="UP000614261">
    <property type="component" value="Unassembled WGS sequence"/>
</dbReference>
<comment type="pathway">
    <text evidence="2 7">Carbohydrate metabolism; pentose and glucuronate interconversion.</text>
</comment>
<comment type="caution">
    <text evidence="8">The sequence shown here is derived from an EMBL/GenBank/DDBJ whole genome shotgun (WGS) entry which is preliminary data.</text>
</comment>